<evidence type="ECO:0000259" key="7">
    <source>
        <dbReference type="PROSITE" id="PS50109"/>
    </source>
</evidence>
<dbReference type="Pfam" id="PF02518">
    <property type="entry name" value="HATPase_c"/>
    <property type="match status" value="1"/>
</dbReference>
<dbReference type="Gene3D" id="3.30.450.20">
    <property type="entry name" value="PAS domain"/>
    <property type="match status" value="2"/>
</dbReference>
<dbReference type="InterPro" id="IPR036890">
    <property type="entry name" value="HATPase_C_sf"/>
</dbReference>
<dbReference type="SMART" id="SM00091">
    <property type="entry name" value="PAS"/>
    <property type="match status" value="2"/>
</dbReference>
<dbReference type="SMART" id="SM00086">
    <property type="entry name" value="PAC"/>
    <property type="match status" value="1"/>
</dbReference>
<evidence type="ECO:0000313" key="10">
    <source>
        <dbReference type="EMBL" id="RKD97789.1"/>
    </source>
</evidence>
<evidence type="ECO:0000259" key="9">
    <source>
        <dbReference type="PROSITE" id="PS50113"/>
    </source>
</evidence>
<gene>
    <name evidence="10" type="ORF">ATJ93_0781</name>
</gene>
<protein>
    <recommendedName>
        <fullName evidence="2">histidine kinase</fullName>
        <ecNumber evidence="2">2.7.13.3</ecNumber>
    </recommendedName>
</protein>
<dbReference type="RefSeq" id="WP_120243283.1">
    <property type="nucleotide sequence ID" value="NZ_RAPO01000001.1"/>
</dbReference>
<dbReference type="InterPro" id="IPR035965">
    <property type="entry name" value="PAS-like_dom_sf"/>
</dbReference>
<dbReference type="SUPFAM" id="SSF55785">
    <property type="entry name" value="PYP-like sensor domain (PAS domain)"/>
    <property type="match status" value="2"/>
</dbReference>
<evidence type="ECO:0000256" key="4">
    <source>
        <dbReference type="ARBA" id="ARBA00022679"/>
    </source>
</evidence>
<evidence type="ECO:0000313" key="11">
    <source>
        <dbReference type="Proteomes" id="UP000283805"/>
    </source>
</evidence>
<evidence type="ECO:0000256" key="3">
    <source>
        <dbReference type="ARBA" id="ARBA00022553"/>
    </source>
</evidence>
<dbReference type="Pfam" id="PF08448">
    <property type="entry name" value="PAS_4"/>
    <property type="match status" value="2"/>
</dbReference>
<dbReference type="PANTHER" id="PTHR43304">
    <property type="entry name" value="PHYTOCHROME-LIKE PROTEIN CPH1"/>
    <property type="match status" value="1"/>
</dbReference>
<dbReference type="Gene3D" id="3.30.450.40">
    <property type="match status" value="1"/>
</dbReference>
<comment type="catalytic activity">
    <reaction evidence="1">
        <text>ATP + protein L-histidine = ADP + protein N-phospho-L-histidine.</text>
        <dbReference type="EC" id="2.7.13.3"/>
    </reaction>
</comment>
<dbReference type="NCBIfam" id="TIGR00229">
    <property type="entry name" value="sensory_box"/>
    <property type="match status" value="2"/>
</dbReference>
<dbReference type="InterPro" id="IPR004358">
    <property type="entry name" value="Sig_transdc_His_kin-like_C"/>
</dbReference>
<feature type="compositionally biased region" description="Basic and acidic residues" evidence="6">
    <location>
        <begin position="11"/>
        <end position="22"/>
    </location>
</feature>
<dbReference type="PANTHER" id="PTHR43304:SF1">
    <property type="entry name" value="PAC DOMAIN-CONTAINING PROTEIN"/>
    <property type="match status" value="1"/>
</dbReference>
<evidence type="ECO:0000256" key="5">
    <source>
        <dbReference type="ARBA" id="ARBA00022777"/>
    </source>
</evidence>
<keyword evidence="4" id="KW-0808">Transferase</keyword>
<dbReference type="SMART" id="SM00065">
    <property type="entry name" value="GAF"/>
    <property type="match status" value="1"/>
</dbReference>
<feature type="domain" description="PAC" evidence="9">
    <location>
        <begin position="313"/>
        <end position="365"/>
    </location>
</feature>
<name>A0A419WQR8_9EURY</name>
<evidence type="ECO:0000256" key="2">
    <source>
        <dbReference type="ARBA" id="ARBA00012438"/>
    </source>
</evidence>
<feature type="region of interest" description="Disordered" evidence="6">
    <location>
        <begin position="54"/>
        <end position="89"/>
    </location>
</feature>
<dbReference type="PROSITE" id="PS50109">
    <property type="entry name" value="HIS_KIN"/>
    <property type="match status" value="1"/>
</dbReference>
<accession>A0A419WQR8</accession>
<dbReference type="Proteomes" id="UP000283805">
    <property type="component" value="Unassembled WGS sequence"/>
</dbReference>
<dbReference type="AlphaFoldDB" id="A0A419WQR8"/>
<dbReference type="PROSITE" id="PS50113">
    <property type="entry name" value="PAC"/>
    <property type="match status" value="1"/>
</dbReference>
<dbReference type="EMBL" id="RAPO01000001">
    <property type="protein sequence ID" value="RKD97789.1"/>
    <property type="molecule type" value="Genomic_DNA"/>
</dbReference>
<dbReference type="EC" id="2.7.13.3" evidence="2"/>
<dbReference type="InterPro" id="IPR000700">
    <property type="entry name" value="PAS-assoc_C"/>
</dbReference>
<dbReference type="SUPFAM" id="SSF47384">
    <property type="entry name" value="Homodimeric domain of signal transducing histidine kinase"/>
    <property type="match status" value="1"/>
</dbReference>
<dbReference type="SUPFAM" id="SSF55874">
    <property type="entry name" value="ATPase domain of HSP90 chaperone/DNA topoisomerase II/histidine kinase"/>
    <property type="match status" value="1"/>
</dbReference>
<organism evidence="10 11">
    <name type="scientific">Halopiger aswanensis</name>
    <dbReference type="NCBI Taxonomy" id="148449"/>
    <lineage>
        <taxon>Archaea</taxon>
        <taxon>Methanobacteriati</taxon>
        <taxon>Methanobacteriota</taxon>
        <taxon>Stenosarchaea group</taxon>
        <taxon>Halobacteria</taxon>
        <taxon>Halobacteriales</taxon>
        <taxon>Natrialbaceae</taxon>
        <taxon>Halopiger</taxon>
    </lineage>
</organism>
<dbReference type="InterPro" id="IPR003018">
    <property type="entry name" value="GAF"/>
</dbReference>
<feature type="region of interest" description="Disordered" evidence="6">
    <location>
        <begin position="1"/>
        <end position="22"/>
    </location>
</feature>
<feature type="region of interest" description="Disordered" evidence="6">
    <location>
        <begin position="113"/>
        <end position="137"/>
    </location>
</feature>
<reference evidence="10 11" key="1">
    <citation type="submission" date="2018-09" db="EMBL/GenBank/DDBJ databases">
        <title>Genomic Encyclopedia of Archaeal and Bacterial Type Strains, Phase II (KMG-II): from individual species to whole genera.</title>
        <authorList>
            <person name="Goeker M."/>
        </authorList>
    </citation>
    <scope>NUCLEOTIDE SEQUENCE [LARGE SCALE GENOMIC DNA]</scope>
    <source>
        <strain evidence="10 11">DSM 13151</strain>
    </source>
</reference>
<dbReference type="Gene3D" id="1.10.287.130">
    <property type="match status" value="1"/>
</dbReference>
<comment type="caution">
    <text evidence="10">The sequence shown here is derived from an EMBL/GenBank/DDBJ whole genome shotgun (WGS) entry which is preliminary data.</text>
</comment>
<dbReference type="Gene3D" id="3.30.565.10">
    <property type="entry name" value="Histidine kinase-like ATPase, C-terminal domain"/>
    <property type="match status" value="1"/>
</dbReference>
<evidence type="ECO:0000256" key="1">
    <source>
        <dbReference type="ARBA" id="ARBA00000085"/>
    </source>
</evidence>
<feature type="domain" description="PAS" evidence="8">
    <location>
        <begin position="233"/>
        <end position="275"/>
    </location>
</feature>
<proteinExistence type="predicted"/>
<dbReference type="Pfam" id="PF00512">
    <property type="entry name" value="HisKA"/>
    <property type="match status" value="1"/>
</dbReference>
<dbReference type="SMART" id="SM00387">
    <property type="entry name" value="HATPase_c"/>
    <property type="match status" value="1"/>
</dbReference>
<keyword evidence="11" id="KW-1185">Reference proteome</keyword>
<dbReference type="InterPro" id="IPR013656">
    <property type="entry name" value="PAS_4"/>
</dbReference>
<dbReference type="InterPro" id="IPR001610">
    <property type="entry name" value="PAC"/>
</dbReference>
<dbReference type="InterPro" id="IPR029016">
    <property type="entry name" value="GAF-like_dom_sf"/>
</dbReference>
<dbReference type="Pfam" id="PF13185">
    <property type="entry name" value="GAF_2"/>
    <property type="match status" value="1"/>
</dbReference>
<dbReference type="GO" id="GO:0000155">
    <property type="term" value="F:phosphorelay sensor kinase activity"/>
    <property type="evidence" value="ECO:0007669"/>
    <property type="project" value="InterPro"/>
</dbReference>
<dbReference type="InterPro" id="IPR036097">
    <property type="entry name" value="HisK_dim/P_sf"/>
</dbReference>
<dbReference type="SMART" id="SM00388">
    <property type="entry name" value="HisKA"/>
    <property type="match status" value="1"/>
</dbReference>
<keyword evidence="5" id="KW-0418">Kinase</keyword>
<dbReference type="InterPro" id="IPR000014">
    <property type="entry name" value="PAS"/>
</dbReference>
<feature type="domain" description="PAS" evidence="8">
    <location>
        <begin position="359"/>
        <end position="430"/>
    </location>
</feature>
<dbReference type="InterPro" id="IPR005467">
    <property type="entry name" value="His_kinase_dom"/>
</dbReference>
<dbReference type="PROSITE" id="PS50112">
    <property type="entry name" value="PAS"/>
    <property type="match status" value="2"/>
</dbReference>
<feature type="domain" description="Histidine kinase" evidence="7">
    <location>
        <begin position="487"/>
        <end position="701"/>
    </location>
</feature>
<sequence length="704" mass="78618">MNSSRTSNGALERRVRRQEAAAEFGERALEADDRESLCCRAARTVVATVAEETDVATDGVDSGPGSQSRASSYGPAPERSETEPESPPIYTCTVLEALPDVDRFRLRERADRAAGGREVVGRSPPVDGSDDKTMFPVDRTSHAGRALRTGDPIVVDDLRADDRFRGPDPPLERAHSAVSVVIGRADDPWGVLSLHATARDRFDDADVTFLRSVASALASAVERLRADQRRSEEASLRRTILETSPVGITLIDADGQNVFSNDRAEEILGRSAEELRTYTHDDERWNLIDERGDPIESDDLPLSTVAETGEPVYDDIVGAERPDGTRVWVSMHCNPIFDADGEFDGAVYAFRDITERKHLESRLEEILGRVDDAICAFDTDLRYTHVNERAEELLGQSESELLSERLWDRFPEAEDDDAVRESFQKAMETQEPTSYEHYYEPIDAWFEVSVYPSETGLSVYFRDVTERKAYEQQLEASNERLEQFASAASHDLQEPLRMVTSYLQLVEDRYADELDADGREFIDYAVDGAERMREMIDGLLEFSRVETQGEPFEPVELDEVLEDVRQDLSVCIEESDADIAAESLPRVEGDGNQLRQVFQNLLSNAIEYSGDEPPQIEVSSERAPSGDWVISVSDDGVGIDPDDQERIFGVFERLHGTGERDGNGIGLALCRRIVERHRGDIWVDSEPGDGTTFSFTLRPASADE</sequence>
<dbReference type="PRINTS" id="PR00344">
    <property type="entry name" value="BCTRLSENSOR"/>
</dbReference>
<evidence type="ECO:0000256" key="6">
    <source>
        <dbReference type="SAM" id="MobiDB-lite"/>
    </source>
</evidence>
<keyword evidence="3" id="KW-0597">Phosphoprotein</keyword>
<evidence type="ECO:0000259" key="8">
    <source>
        <dbReference type="PROSITE" id="PS50112"/>
    </source>
</evidence>
<dbReference type="InterPro" id="IPR003594">
    <property type="entry name" value="HATPase_dom"/>
</dbReference>
<dbReference type="FunFam" id="3.30.565.10:FF:000006">
    <property type="entry name" value="Sensor histidine kinase WalK"/>
    <property type="match status" value="1"/>
</dbReference>
<dbReference type="OrthoDB" id="342253at2157"/>
<dbReference type="InterPro" id="IPR003661">
    <property type="entry name" value="HisK_dim/P_dom"/>
</dbReference>
<dbReference type="CDD" id="cd00082">
    <property type="entry name" value="HisKA"/>
    <property type="match status" value="1"/>
</dbReference>
<dbReference type="SUPFAM" id="SSF55781">
    <property type="entry name" value="GAF domain-like"/>
    <property type="match status" value="1"/>
</dbReference>
<dbReference type="CDD" id="cd00130">
    <property type="entry name" value="PAS"/>
    <property type="match status" value="2"/>
</dbReference>
<dbReference type="InterPro" id="IPR052162">
    <property type="entry name" value="Sensor_kinase/Photoreceptor"/>
</dbReference>